<organism evidence="1 2">
    <name type="scientific">Coccomyxa viridis</name>
    <dbReference type="NCBI Taxonomy" id="1274662"/>
    <lineage>
        <taxon>Eukaryota</taxon>
        <taxon>Viridiplantae</taxon>
        <taxon>Chlorophyta</taxon>
        <taxon>core chlorophytes</taxon>
        <taxon>Trebouxiophyceae</taxon>
        <taxon>Trebouxiophyceae incertae sedis</taxon>
        <taxon>Coccomyxaceae</taxon>
        <taxon>Coccomyxa</taxon>
    </lineage>
</organism>
<keyword evidence="2" id="KW-1185">Reference proteome</keyword>
<dbReference type="Proteomes" id="UP001497392">
    <property type="component" value="Unassembled WGS sequence"/>
</dbReference>
<protein>
    <submittedName>
        <fullName evidence="1">G8775 protein</fullName>
    </submittedName>
</protein>
<proteinExistence type="predicted"/>
<evidence type="ECO:0000313" key="1">
    <source>
        <dbReference type="EMBL" id="CAL5225973.1"/>
    </source>
</evidence>
<dbReference type="EMBL" id="CAXHTA020000015">
    <property type="protein sequence ID" value="CAL5225973.1"/>
    <property type="molecule type" value="Genomic_DNA"/>
</dbReference>
<gene>
    <name evidence="1" type="primary">g8775</name>
    <name evidence="1" type="ORF">VP750_LOCUS7879</name>
</gene>
<accession>A0ABP1G7X9</accession>
<sequence>MLNWGRTYTCRDGMLVDSNGVAASFGWWPIHRIGHKRCFGNGVWGYNGGVIISTTGNGGFAAAGTGVGRKLSGWGGGRWGGGGWGGGGWGGWGGSAAASSSAAAAGDGGGAAAAAAAAAAASGNSAAAAAAAAGEDIMARLSQATVPFSEYAPRLEVACG</sequence>
<reference evidence="1 2" key="1">
    <citation type="submission" date="2024-06" db="EMBL/GenBank/DDBJ databases">
        <authorList>
            <person name="Kraege A."/>
            <person name="Thomma B."/>
        </authorList>
    </citation>
    <scope>NUCLEOTIDE SEQUENCE [LARGE SCALE GENOMIC DNA]</scope>
</reference>
<name>A0ABP1G7X9_9CHLO</name>
<comment type="caution">
    <text evidence="1">The sequence shown here is derived from an EMBL/GenBank/DDBJ whole genome shotgun (WGS) entry which is preliminary data.</text>
</comment>
<evidence type="ECO:0000313" key="2">
    <source>
        <dbReference type="Proteomes" id="UP001497392"/>
    </source>
</evidence>